<evidence type="ECO:0000313" key="3">
    <source>
        <dbReference type="Proteomes" id="UP001595974"/>
    </source>
</evidence>
<evidence type="ECO:0000313" key="2">
    <source>
        <dbReference type="EMBL" id="MFC5769604.1"/>
    </source>
</evidence>
<dbReference type="PANTHER" id="PTHR35867:SF1">
    <property type="entry name" value="PROTEIN RSEC"/>
    <property type="match status" value="1"/>
</dbReference>
<organism evidence="2 3">
    <name type="scientific">Thauera sinica</name>
    <dbReference type="NCBI Taxonomy" id="2665146"/>
    <lineage>
        <taxon>Bacteria</taxon>
        <taxon>Pseudomonadati</taxon>
        <taxon>Pseudomonadota</taxon>
        <taxon>Betaproteobacteria</taxon>
        <taxon>Rhodocyclales</taxon>
        <taxon>Zoogloeaceae</taxon>
        <taxon>Thauera</taxon>
    </lineage>
</organism>
<feature type="transmembrane region" description="Helical" evidence="1">
    <location>
        <begin position="108"/>
        <end position="128"/>
    </location>
</feature>
<reference evidence="3" key="1">
    <citation type="journal article" date="2019" name="Int. J. Syst. Evol. Microbiol.">
        <title>The Global Catalogue of Microorganisms (GCM) 10K type strain sequencing project: providing services to taxonomists for standard genome sequencing and annotation.</title>
        <authorList>
            <consortium name="The Broad Institute Genomics Platform"/>
            <consortium name="The Broad Institute Genome Sequencing Center for Infectious Disease"/>
            <person name="Wu L."/>
            <person name="Ma J."/>
        </authorList>
    </citation>
    <scope>NUCLEOTIDE SEQUENCE [LARGE SCALE GENOMIC DNA]</scope>
    <source>
        <strain evidence="3">SHR3</strain>
    </source>
</reference>
<comment type="caution">
    <text evidence="2">The sequence shown here is derived from an EMBL/GenBank/DDBJ whole genome shotgun (WGS) entry which is preliminary data.</text>
</comment>
<accession>A0ABW1AR70</accession>
<proteinExistence type="predicted"/>
<keyword evidence="1" id="KW-0472">Membrane</keyword>
<dbReference type="InterPro" id="IPR026268">
    <property type="entry name" value="RseC"/>
</dbReference>
<keyword evidence="1" id="KW-0812">Transmembrane</keyword>
<dbReference type="RefSeq" id="WP_232516590.1">
    <property type="nucleotide sequence ID" value="NZ_JBHSOG010000030.1"/>
</dbReference>
<evidence type="ECO:0000256" key="1">
    <source>
        <dbReference type="SAM" id="Phobius"/>
    </source>
</evidence>
<dbReference type="PANTHER" id="PTHR35867">
    <property type="entry name" value="PROTEIN RSEC"/>
    <property type="match status" value="1"/>
</dbReference>
<keyword evidence="3" id="KW-1185">Reference proteome</keyword>
<name>A0ABW1AR70_9RHOO</name>
<dbReference type="InterPro" id="IPR007359">
    <property type="entry name" value="SigmaE_reg_RseC_MucC"/>
</dbReference>
<keyword evidence="1" id="KW-1133">Transmembrane helix</keyword>
<sequence>MMEAFARVQRIEGDRLWLKVNDAGGGCGRCDEPGGCRSVRIAHAFGRRADEFALPSYDGARVGDRVRISISDGAPLKAALCSYGLGAVLLVAGAAAGTALAAAGAADLPAAAGAVAGLGLAAAINRLLSRSRRWRSGLGMEVVADGACPQIPSASVRES</sequence>
<dbReference type="Pfam" id="PF04246">
    <property type="entry name" value="RseC_MucC"/>
    <property type="match status" value="1"/>
</dbReference>
<dbReference type="Proteomes" id="UP001595974">
    <property type="component" value="Unassembled WGS sequence"/>
</dbReference>
<dbReference type="EMBL" id="JBHSOG010000030">
    <property type="protein sequence ID" value="MFC5769604.1"/>
    <property type="molecule type" value="Genomic_DNA"/>
</dbReference>
<feature type="transmembrane region" description="Helical" evidence="1">
    <location>
        <begin position="80"/>
        <end position="102"/>
    </location>
</feature>
<gene>
    <name evidence="2" type="ORF">ACFPTN_09470</name>
</gene>
<protein>
    <submittedName>
        <fullName evidence="2">SoxR reducing system RseC family protein</fullName>
    </submittedName>
</protein>
<dbReference type="PIRSF" id="PIRSF004923">
    <property type="entry name" value="RseC"/>
    <property type="match status" value="1"/>
</dbReference>